<dbReference type="Proteomes" id="UP000243217">
    <property type="component" value="Unassembled WGS sequence"/>
</dbReference>
<evidence type="ECO:0000313" key="1">
    <source>
        <dbReference type="EMBL" id="OQS00813.1"/>
    </source>
</evidence>
<dbReference type="AlphaFoldDB" id="A0A1V9ZS41"/>
<name>A0A1V9ZS41_9STRA</name>
<accession>A0A1V9ZS41</accession>
<gene>
    <name evidence="1" type="ORF">THRCLA_05852</name>
</gene>
<evidence type="ECO:0000313" key="2">
    <source>
        <dbReference type="Proteomes" id="UP000243217"/>
    </source>
</evidence>
<comment type="caution">
    <text evidence="1">The sequence shown here is derived from an EMBL/GenBank/DDBJ whole genome shotgun (WGS) entry which is preliminary data.</text>
</comment>
<sequence length="253" mass="29318">MHIIPIMVICNVDEEFCVPLAENTKVSLILPYDLEHIHRAMQKWIYRLVGIYVGSINFSEQFEFTGLCQAIQTLPCLQTFYLNWRFGNAQHYQTQLIQSLNKLATTKFYLIPKRSCLWNGEAISVFQSWASSKPLHKVKLIGVQFAKDCHAKLLLNILLACKTIRHINLSCINQDLITTQVHQLLLTKLLYLSLQPCSPFLLESIEENRGPPPLIHLLLNNEDYSNIHFKSELHYSTLQYNIVIYVMFTIKPL</sequence>
<reference evidence="1 2" key="1">
    <citation type="journal article" date="2014" name="Genome Biol. Evol.">
        <title>The secreted proteins of Achlya hypogyna and Thraustotheca clavata identify the ancestral oomycete secretome and reveal gene acquisitions by horizontal gene transfer.</title>
        <authorList>
            <person name="Misner I."/>
            <person name="Blouin N."/>
            <person name="Leonard G."/>
            <person name="Richards T.A."/>
            <person name="Lane C.E."/>
        </authorList>
    </citation>
    <scope>NUCLEOTIDE SEQUENCE [LARGE SCALE GENOMIC DNA]</scope>
    <source>
        <strain evidence="1 2">ATCC 34112</strain>
    </source>
</reference>
<dbReference type="EMBL" id="JNBS01001686">
    <property type="protein sequence ID" value="OQS00813.1"/>
    <property type="molecule type" value="Genomic_DNA"/>
</dbReference>
<proteinExistence type="predicted"/>
<keyword evidence="2" id="KW-1185">Reference proteome</keyword>
<organism evidence="1 2">
    <name type="scientific">Thraustotheca clavata</name>
    <dbReference type="NCBI Taxonomy" id="74557"/>
    <lineage>
        <taxon>Eukaryota</taxon>
        <taxon>Sar</taxon>
        <taxon>Stramenopiles</taxon>
        <taxon>Oomycota</taxon>
        <taxon>Saprolegniomycetes</taxon>
        <taxon>Saprolegniales</taxon>
        <taxon>Achlyaceae</taxon>
        <taxon>Thraustotheca</taxon>
    </lineage>
</organism>
<protein>
    <submittedName>
        <fullName evidence="1">Uncharacterized protein</fullName>
    </submittedName>
</protein>